<dbReference type="InterPro" id="IPR050339">
    <property type="entry name" value="CC_SR_Kinase"/>
</dbReference>
<evidence type="ECO:0000256" key="6">
    <source>
        <dbReference type="ARBA" id="ARBA00022840"/>
    </source>
</evidence>
<keyword evidence="2" id="KW-0723">Serine/threonine-protein kinase</keyword>
<feature type="compositionally biased region" description="Low complexity" evidence="11">
    <location>
        <begin position="1068"/>
        <end position="1080"/>
    </location>
</feature>
<dbReference type="OrthoDB" id="1405469at2759"/>
<sequence>MSLVPIDSSTSDWQPVFHDELNNQVVLYNPSSHALTIRPFSTAGNGIGGSRTGLGLGLGPSSSSTSTLPVRWPPQRPCPYCKQVLPAGFVYSNDHYDIDDLDEGVEEGNVNDEYDGFRHRHRHPRRRRRREGYDGGIGGSSGDDDDELGFRTRSRLSRNYFNILAIANENRTTGTISEPSSTSASGSSSIGSSRSVSPSTSSFAAASSSSRVSRSASPYGLSLERQQQEQEEEGIGFVGPEPTLASASASASLSADSGNENNNNNVFPPGSMAEGYFNMFFKEEWKLGMGANGSVFLCQHVLDGNSLGRFAVKKIAVGQSHSYLLQTLREVKLLERLHHPNIITYHHAWLETCQFSAFGPKVPTLHVLMQWAEGGSLDDLIDVRLGRDLRNPHISLAPENPEPVFHFENHQNQNHHCVHMNSGYDDHRDGDDDGNRDGDLSGRNVGNVGNVGGGGGGGIATDAEARKQAFRAMQRASTPGERERLRAKLFGAGTINPSTPTVPSSLGPEPSSPHSPQASSSRPQPQTTWNAIHLLSSNEIRSLFGDIVQGLSFLHSKSILHGDLKPGNVLLTWDYDASSSSSSSFSSSGRGFERQWGHGHGSYGHGYGYGYGYGSYGCEDFGPVPRAMLSDFGTSRDMIRPVYGDGVEGGGGGRTGNTGTLEYAAPETLPSPITGLLSEITSKADMWSLGMVLHKMLFFRLPYFYASSGGGEVMYPPFLDNEGPEEEVEGRENGGGKKDKNGVSFNNVASSVNVDHHLPLPRPNIPHRPLSERTTQDLLQAEILAYPGFKSSPRFRQVFRNRRLKENYLLVLENLLSVEPGKREGCGTVLRAVKRGLLDPIVEKRRGGDAESSGKGGRGGVREGRKGRVGRDEEGKELWRSSQPIFSRRKRGRKSQIPGGAREVLFDNEDDDDDDDDSDLEAAGSDYSNNELELSGSAGPLVPLFRSTVGMGMGLELEEDVSARPRAKSQPPPVKSGSVSGPNSGFGVPGSDSTKILPAARAAAEFLHSDVGTIGLRNRESVQFGGVEEVVESSGYLEESEETEETEETEDTIGMDSDHEEEEDASHGDLSLVDLDQSGSSDGGGGGGGVSTNDYSGTSLSVSQARQQVGVGKKNGSPRARMGGPDIGRIGRVEAGKEDERGLGSVPRESRREKRREREETESSSTSAESSEESRSWWVTRVGTGDLWSPGRRHRHGHGQLYRPESSAAAARYGWDMTEWQWVYFWRFMMGDWYHGRARRIGRDGTGMRSVGDARPVGANSRDVKLWSRPDQIDEKWWWRRWMSRVPRPVWMRTLKSCILILKVINLPKMCSHPHDGILHLGYDYSSNLSQPGKLMTAIVVLFAVIDTWFDGFWISIVFGVIHLGLVRLGCFVGCCE</sequence>
<gene>
    <name evidence="13" type="ORF">K435DRAFT_777732</name>
</gene>
<dbReference type="GO" id="GO:0005524">
    <property type="term" value="F:ATP binding"/>
    <property type="evidence" value="ECO:0007669"/>
    <property type="project" value="UniProtKB-UniRule"/>
</dbReference>
<dbReference type="PROSITE" id="PS00107">
    <property type="entry name" value="PROTEIN_KINASE_ATP"/>
    <property type="match status" value="1"/>
</dbReference>
<feature type="region of interest" description="Disordered" evidence="11">
    <location>
        <begin position="173"/>
        <end position="241"/>
    </location>
</feature>
<dbReference type="PANTHER" id="PTHR11042">
    <property type="entry name" value="EUKARYOTIC TRANSLATION INITIATION FACTOR 2-ALPHA KINASE EIF2-ALPHA KINASE -RELATED"/>
    <property type="match status" value="1"/>
</dbReference>
<keyword evidence="5 13" id="KW-0418">Kinase</keyword>
<dbReference type="EC" id="2.7.11.1" evidence="1"/>
<dbReference type="InterPro" id="IPR001245">
    <property type="entry name" value="Ser-Thr/Tyr_kinase_cat_dom"/>
</dbReference>
<dbReference type="PANTHER" id="PTHR11042:SF138">
    <property type="entry name" value="SERINE_THREONINE-PROTEIN KINASE IKS1-RELATED"/>
    <property type="match status" value="1"/>
</dbReference>
<dbReference type="Gene3D" id="1.10.510.10">
    <property type="entry name" value="Transferase(Phosphotransferase) domain 1"/>
    <property type="match status" value="1"/>
</dbReference>
<evidence type="ECO:0000256" key="2">
    <source>
        <dbReference type="ARBA" id="ARBA00022527"/>
    </source>
</evidence>
<keyword evidence="14" id="KW-1185">Reference proteome</keyword>
<evidence type="ECO:0000256" key="7">
    <source>
        <dbReference type="ARBA" id="ARBA00037982"/>
    </source>
</evidence>
<dbReference type="InterPro" id="IPR017441">
    <property type="entry name" value="Protein_kinase_ATP_BS"/>
</dbReference>
<evidence type="ECO:0000256" key="10">
    <source>
        <dbReference type="PROSITE-ProRule" id="PRU10141"/>
    </source>
</evidence>
<dbReference type="PROSITE" id="PS00108">
    <property type="entry name" value="PROTEIN_KINASE_ST"/>
    <property type="match status" value="1"/>
</dbReference>
<dbReference type="PROSITE" id="PS50011">
    <property type="entry name" value="PROTEIN_KINASE_DOM"/>
    <property type="match status" value="1"/>
</dbReference>
<feature type="compositionally biased region" description="Gly residues" evidence="11">
    <location>
        <begin position="449"/>
        <end position="459"/>
    </location>
</feature>
<feature type="compositionally biased region" description="Acidic residues" evidence="11">
    <location>
        <begin position="906"/>
        <end position="920"/>
    </location>
</feature>
<dbReference type="SUPFAM" id="SSF56112">
    <property type="entry name" value="Protein kinase-like (PK-like)"/>
    <property type="match status" value="1"/>
</dbReference>
<evidence type="ECO:0000313" key="14">
    <source>
        <dbReference type="Proteomes" id="UP000297245"/>
    </source>
</evidence>
<evidence type="ECO:0000256" key="9">
    <source>
        <dbReference type="ARBA" id="ARBA00048679"/>
    </source>
</evidence>
<dbReference type="GO" id="GO:0005634">
    <property type="term" value="C:nucleus"/>
    <property type="evidence" value="ECO:0007669"/>
    <property type="project" value="TreeGrafter"/>
</dbReference>
<feature type="region of interest" description="Disordered" evidence="11">
    <location>
        <begin position="107"/>
        <end position="149"/>
    </location>
</feature>
<feature type="compositionally biased region" description="Basic and acidic residues" evidence="11">
    <location>
        <begin position="860"/>
        <end position="879"/>
    </location>
</feature>
<feature type="compositionally biased region" description="Acidic residues" evidence="11">
    <location>
        <begin position="1038"/>
        <end position="1064"/>
    </location>
</feature>
<keyword evidence="3" id="KW-0808">Transferase</keyword>
<keyword evidence="6 10" id="KW-0067">ATP-binding</keyword>
<feature type="compositionally biased region" description="Low complexity" evidence="11">
    <location>
        <begin position="174"/>
        <end position="218"/>
    </location>
</feature>
<accession>A0A4S8M729</accession>
<feature type="compositionally biased region" description="Polar residues" evidence="11">
    <location>
        <begin position="495"/>
        <end position="504"/>
    </location>
</feature>
<evidence type="ECO:0000256" key="8">
    <source>
        <dbReference type="ARBA" id="ARBA00047899"/>
    </source>
</evidence>
<feature type="compositionally biased region" description="Low complexity" evidence="11">
    <location>
        <begin position="508"/>
        <end position="526"/>
    </location>
</feature>
<evidence type="ECO:0000256" key="5">
    <source>
        <dbReference type="ARBA" id="ARBA00022777"/>
    </source>
</evidence>
<comment type="catalytic activity">
    <reaction evidence="9">
        <text>L-seryl-[protein] + ATP = O-phospho-L-seryl-[protein] + ADP + H(+)</text>
        <dbReference type="Rhea" id="RHEA:17989"/>
        <dbReference type="Rhea" id="RHEA-COMP:9863"/>
        <dbReference type="Rhea" id="RHEA-COMP:11604"/>
        <dbReference type="ChEBI" id="CHEBI:15378"/>
        <dbReference type="ChEBI" id="CHEBI:29999"/>
        <dbReference type="ChEBI" id="CHEBI:30616"/>
        <dbReference type="ChEBI" id="CHEBI:83421"/>
        <dbReference type="ChEBI" id="CHEBI:456216"/>
        <dbReference type="EC" id="2.7.11.1"/>
    </reaction>
</comment>
<feature type="domain" description="Protein kinase" evidence="12">
    <location>
        <begin position="281"/>
        <end position="842"/>
    </location>
</feature>
<feature type="region of interest" description="Disordered" evidence="11">
    <location>
        <begin position="51"/>
        <end position="70"/>
    </location>
</feature>
<dbReference type="Proteomes" id="UP000297245">
    <property type="component" value="Unassembled WGS sequence"/>
</dbReference>
<dbReference type="GO" id="GO:0004674">
    <property type="term" value="F:protein serine/threonine kinase activity"/>
    <property type="evidence" value="ECO:0007669"/>
    <property type="project" value="UniProtKB-KW"/>
</dbReference>
<feature type="compositionally biased region" description="Polar residues" evidence="11">
    <location>
        <begin position="1092"/>
        <end position="1107"/>
    </location>
</feature>
<feature type="compositionally biased region" description="Low complexity" evidence="11">
    <location>
        <begin position="59"/>
        <end position="68"/>
    </location>
</feature>
<keyword evidence="4 10" id="KW-0547">Nucleotide-binding</keyword>
<dbReference type="SMART" id="SM00220">
    <property type="entry name" value="S_TKc"/>
    <property type="match status" value="1"/>
</dbReference>
<protein>
    <recommendedName>
        <fullName evidence="1">non-specific serine/threonine protein kinase</fullName>
        <ecNumber evidence="1">2.7.11.1</ecNumber>
    </recommendedName>
</protein>
<dbReference type="GO" id="GO:0005737">
    <property type="term" value="C:cytoplasm"/>
    <property type="evidence" value="ECO:0007669"/>
    <property type="project" value="TreeGrafter"/>
</dbReference>
<dbReference type="InterPro" id="IPR000719">
    <property type="entry name" value="Prot_kinase_dom"/>
</dbReference>
<dbReference type="InterPro" id="IPR008271">
    <property type="entry name" value="Ser/Thr_kinase_AS"/>
</dbReference>
<feature type="compositionally biased region" description="Basic and acidic residues" evidence="11">
    <location>
        <begin position="424"/>
        <end position="440"/>
    </location>
</feature>
<evidence type="ECO:0000259" key="12">
    <source>
        <dbReference type="PROSITE" id="PS50011"/>
    </source>
</evidence>
<feature type="binding site" evidence="10">
    <location>
        <position position="314"/>
    </location>
    <ligand>
        <name>ATP</name>
        <dbReference type="ChEBI" id="CHEBI:30616"/>
    </ligand>
</feature>
<feature type="compositionally biased region" description="Basic residues" evidence="11">
    <location>
        <begin position="118"/>
        <end position="130"/>
    </location>
</feature>
<feature type="compositionally biased region" description="Gly residues" evidence="11">
    <location>
        <begin position="1081"/>
        <end position="1090"/>
    </location>
</feature>
<proteinExistence type="inferred from homology"/>
<feature type="region of interest" description="Disordered" evidence="11">
    <location>
        <begin position="417"/>
        <end position="461"/>
    </location>
</feature>
<feature type="region of interest" description="Disordered" evidence="11">
    <location>
        <begin position="1031"/>
        <end position="1176"/>
    </location>
</feature>
<comment type="catalytic activity">
    <reaction evidence="8">
        <text>L-threonyl-[protein] + ATP = O-phospho-L-threonyl-[protein] + ADP + H(+)</text>
        <dbReference type="Rhea" id="RHEA:46608"/>
        <dbReference type="Rhea" id="RHEA-COMP:11060"/>
        <dbReference type="Rhea" id="RHEA-COMP:11605"/>
        <dbReference type="ChEBI" id="CHEBI:15378"/>
        <dbReference type="ChEBI" id="CHEBI:30013"/>
        <dbReference type="ChEBI" id="CHEBI:30616"/>
        <dbReference type="ChEBI" id="CHEBI:61977"/>
        <dbReference type="ChEBI" id="CHEBI:456216"/>
        <dbReference type="EC" id="2.7.11.1"/>
    </reaction>
</comment>
<feature type="region of interest" description="Disordered" evidence="11">
    <location>
        <begin position="490"/>
        <end position="526"/>
    </location>
</feature>
<dbReference type="Pfam" id="PF07714">
    <property type="entry name" value="PK_Tyr_Ser-Thr"/>
    <property type="match status" value="1"/>
</dbReference>
<evidence type="ECO:0000256" key="4">
    <source>
        <dbReference type="ARBA" id="ARBA00022741"/>
    </source>
</evidence>
<evidence type="ECO:0000256" key="11">
    <source>
        <dbReference type="SAM" id="MobiDB-lite"/>
    </source>
</evidence>
<evidence type="ECO:0000313" key="13">
    <source>
        <dbReference type="EMBL" id="THU97930.1"/>
    </source>
</evidence>
<dbReference type="EMBL" id="ML179146">
    <property type="protein sequence ID" value="THU97930.1"/>
    <property type="molecule type" value="Genomic_DNA"/>
</dbReference>
<evidence type="ECO:0000256" key="3">
    <source>
        <dbReference type="ARBA" id="ARBA00022679"/>
    </source>
</evidence>
<organism evidence="13 14">
    <name type="scientific">Dendrothele bispora (strain CBS 962.96)</name>
    <dbReference type="NCBI Taxonomy" id="1314807"/>
    <lineage>
        <taxon>Eukaryota</taxon>
        <taxon>Fungi</taxon>
        <taxon>Dikarya</taxon>
        <taxon>Basidiomycota</taxon>
        <taxon>Agaricomycotina</taxon>
        <taxon>Agaricomycetes</taxon>
        <taxon>Agaricomycetidae</taxon>
        <taxon>Agaricales</taxon>
        <taxon>Agaricales incertae sedis</taxon>
        <taxon>Dendrothele</taxon>
    </lineage>
</organism>
<dbReference type="Gene3D" id="3.30.200.20">
    <property type="entry name" value="Phosphorylase Kinase, domain 1"/>
    <property type="match status" value="1"/>
</dbReference>
<feature type="region of interest" description="Disordered" evidence="11">
    <location>
        <begin position="960"/>
        <end position="992"/>
    </location>
</feature>
<dbReference type="FunFam" id="3.30.200.20:FF:000306">
    <property type="entry name" value="IKS protein kinase"/>
    <property type="match status" value="1"/>
</dbReference>
<dbReference type="InterPro" id="IPR011009">
    <property type="entry name" value="Kinase-like_dom_sf"/>
</dbReference>
<feature type="compositionally biased region" description="Basic and acidic residues" evidence="11">
    <location>
        <begin position="1129"/>
        <end position="1161"/>
    </location>
</feature>
<dbReference type="Pfam" id="PF00069">
    <property type="entry name" value="Pkinase"/>
    <property type="match status" value="1"/>
</dbReference>
<reference evidence="13 14" key="1">
    <citation type="journal article" date="2019" name="Nat. Ecol. Evol.">
        <title>Megaphylogeny resolves global patterns of mushroom evolution.</title>
        <authorList>
            <person name="Varga T."/>
            <person name="Krizsan K."/>
            <person name="Foldi C."/>
            <person name="Dima B."/>
            <person name="Sanchez-Garcia M."/>
            <person name="Sanchez-Ramirez S."/>
            <person name="Szollosi G.J."/>
            <person name="Szarkandi J.G."/>
            <person name="Papp V."/>
            <person name="Albert L."/>
            <person name="Andreopoulos W."/>
            <person name="Angelini C."/>
            <person name="Antonin V."/>
            <person name="Barry K.W."/>
            <person name="Bougher N.L."/>
            <person name="Buchanan P."/>
            <person name="Buyck B."/>
            <person name="Bense V."/>
            <person name="Catcheside P."/>
            <person name="Chovatia M."/>
            <person name="Cooper J."/>
            <person name="Damon W."/>
            <person name="Desjardin D."/>
            <person name="Finy P."/>
            <person name="Geml J."/>
            <person name="Haridas S."/>
            <person name="Hughes K."/>
            <person name="Justo A."/>
            <person name="Karasinski D."/>
            <person name="Kautmanova I."/>
            <person name="Kiss B."/>
            <person name="Kocsube S."/>
            <person name="Kotiranta H."/>
            <person name="LaButti K.M."/>
            <person name="Lechner B.E."/>
            <person name="Liimatainen K."/>
            <person name="Lipzen A."/>
            <person name="Lukacs Z."/>
            <person name="Mihaltcheva S."/>
            <person name="Morgado L.N."/>
            <person name="Niskanen T."/>
            <person name="Noordeloos M.E."/>
            <person name="Ohm R.A."/>
            <person name="Ortiz-Santana B."/>
            <person name="Ovrebo C."/>
            <person name="Racz N."/>
            <person name="Riley R."/>
            <person name="Savchenko A."/>
            <person name="Shiryaev A."/>
            <person name="Soop K."/>
            <person name="Spirin V."/>
            <person name="Szebenyi C."/>
            <person name="Tomsovsky M."/>
            <person name="Tulloss R.E."/>
            <person name="Uehling J."/>
            <person name="Grigoriev I.V."/>
            <person name="Vagvolgyi C."/>
            <person name="Papp T."/>
            <person name="Martin F.M."/>
            <person name="Miettinen O."/>
            <person name="Hibbett D.S."/>
            <person name="Nagy L.G."/>
        </authorList>
    </citation>
    <scope>NUCLEOTIDE SEQUENCE [LARGE SCALE GENOMIC DNA]</scope>
    <source>
        <strain evidence="13 14">CBS 962.96</strain>
    </source>
</reference>
<name>A0A4S8M729_DENBC</name>
<feature type="region of interest" description="Disordered" evidence="11">
    <location>
        <begin position="844"/>
        <end position="940"/>
    </location>
</feature>
<evidence type="ECO:0000256" key="1">
    <source>
        <dbReference type="ARBA" id="ARBA00012513"/>
    </source>
</evidence>
<comment type="similarity">
    <text evidence="7">Belongs to the protein kinase superfamily. Ser/Thr protein kinase family. GCN2 subfamily.</text>
</comment>
<feature type="region of interest" description="Disordered" evidence="11">
    <location>
        <begin position="721"/>
        <end position="742"/>
    </location>
</feature>
<feature type="compositionally biased region" description="Basic and acidic residues" evidence="11">
    <location>
        <begin position="730"/>
        <end position="741"/>
    </location>
</feature>